<dbReference type="GO" id="GO:0019748">
    <property type="term" value="P:secondary metabolic process"/>
    <property type="evidence" value="ECO:0007669"/>
    <property type="project" value="TreeGrafter"/>
</dbReference>
<keyword evidence="1" id="KW-0456">Lyase</keyword>
<feature type="domain" description="Amidohydrolase-related" evidence="2">
    <location>
        <begin position="80"/>
        <end position="346"/>
    </location>
</feature>
<dbReference type="GO" id="GO:0016787">
    <property type="term" value="F:hydrolase activity"/>
    <property type="evidence" value="ECO:0007669"/>
    <property type="project" value="UniProtKB-KW"/>
</dbReference>
<dbReference type="RefSeq" id="WP_195171453.1">
    <property type="nucleotide sequence ID" value="NZ_CP062983.1"/>
</dbReference>
<name>A0A7S8IFA3_9CHLR</name>
<dbReference type="AlphaFoldDB" id="A0A7S8IFA3"/>
<evidence type="ECO:0000256" key="1">
    <source>
        <dbReference type="ARBA" id="ARBA00023239"/>
    </source>
</evidence>
<dbReference type="InterPro" id="IPR032465">
    <property type="entry name" value="ACMSD"/>
</dbReference>
<dbReference type="GO" id="GO:0005737">
    <property type="term" value="C:cytoplasm"/>
    <property type="evidence" value="ECO:0007669"/>
    <property type="project" value="TreeGrafter"/>
</dbReference>
<dbReference type="Proteomes" id="UP000594468">
    <property type="component" value="Chromosome"/>
</dbReference>
<dbReference type="InterPro" id="IPR032466">
    <property type="entry name" value="Metal_Hydrolase"/>
</dbReference>
<dbReference type="GO" id="GO:0016831">
    <property type="term" value="F:carboxy-lyase activity"/>
    <property type="evidence" value="ECO:0007669"/>
    <property type="project" value="InterPro"/>
</dbReference>
<keyword evidence="4" id="KW-1185">Reference proteome</keyword>
<dbReference type="SUPFAM" id="SSF51556">
    <property type="entry name" value="Metallo-dependent hydrolases"/>
    <property type="match status" value="1"/>
</dbReference>
<gene>
    <name evidence="3" type="ORF">G4Y79_03115</name>
</gene>
<evidence type="ECO:0000313" key="3">
    <source>
        <dbReference type="EMBL" id="QPC83386.1"/>
    </source>
</evidence>
<reference evidence="3 4" key="1">
    <citation type="submission" date="2020-02" db="EMBL/GenBank/DDBJ databases">
        <authorList>
            <person name="Zheng R.K."/>
            <person name="Sun C.M."/>
        </authorList>
    </citation>
    <scope>NUCLEOTIDE SEQUENCE [LARGE SCALE GENOMIC DNA]</scope>
    <source>
        <strain evidence="4">rifampicinis</strain>
    </source>
</reference>
<evidence type="ECO:0000259" key="2">
    <source>
        <dbReference type="Pfam" id="PF04909"/>
    </source>
</evidence>
<evidence type="ECO:0000313" key="4">
    <source>
        <dbReference type="Proteomes" id="UP000594468"/>
    </source>
</evidence>
<proteinExistence type="predicted"/>
<protein>
    <submittedName>
        <fullName evidence="3">Amidohydrolase family protein</fullName>
    </submittedName>
</protein>
<dbReference type="PANTHER" id="PTHR21240">
    <property type="entry name" value="2-AMINO-3-CARBOXYLMUCONATE-6-SEMIALDEHYDE DECARBOXYLASE"/>
    <property type="match status" value="1"/>
</dbReference>
<dbReference type="Pfam" id="PF04909">
    <property type="entry name" value="Amidohydro_2"/>
    <property type="match status" value="1"/>
</dbReference>
<dbReference type="EMBL" id="CP062983">
    <property type="protein sequence ID" value="QPC83386.1"/>
    <property type="molecule type" value="Genomic_DNA"/>
</dbReference>
<accession>A0A7S8IFA3</accession>
<keyword evidence="3" id="KW-0378">Hydrolase</keyword>
<dbReference type="InterPro" id="IPR006680">
    <property type="entry name" value="Amidohydro-rel"/>
</dbReference>
<dbReference type="Gene3D" id="3.20.20.140">
    <property type="entry name" value="Metal-dependent hydrolases"/>
    <property type="match status" value="1"/>
</dbReference>
<dbReference type="PANTHER" id="PTHR21240:SF28">
    <property type="entry name" value="ISO-OROTATE DECARBOXYLASE (EUROFUNG)"/>
    <property type="match status" value="1"/>
</dbReference>
<organism evidence="3 4">
    <name type="scientific">Phototrophicus methaneseepsis</name>
    <dbReference type="NCBI Taxonomy" id="2710758"/>
    <lineage>
        <taxon>Bacteria</taxon>
        <taxon>Bacillati</taxon>
        <taxon>Chloroflexota</taxon>
        <taxon>Candidatus Thermofontia</taxon>
        <taxon>Phototrophicales</taxon>
        <taxon>Phototrophicaceae</taxon>
        <taxon>Phototrophicus</taxon>
    </lineage>
</organism>
<sequence>MTDFSNIRLADFKPTPKLVTPATHVAQPRFPVIDAHNHLGEPFGGGWDKKPLPQLLDILDQANVRVYVDLDGGWGEDILDQHLEHFKAPAPERFRIFGGVDWAAWPEHGDNFGEWAAKRLREQVARGAEGLKIWKPFGLHVKDQNDKLVAIDDPRLDPLWQTAGELNLPVLAHVADPVAFFDPISQANERIEELGNHPDWHFPSPPFPPFLQIMEAFRRLVRRHPQTTFIGAHVGCYAENLGWVASMLDECPNYYIDFSARIGELGRQPYSARKFFIKYADRILFGTDLSPILEAYQLYYRFLETDDEYFNYNLSPVPGQGRWYIYGLYLPDDVLEKIYYKNAERVILRQPSAPTQA</sequence>
<dbReference type="KEGG" id="pmet:G4Y79_03115"/>